<gene>
    <name evidence="3" type="ORF">UV8b_03931</name>
    <name evidence="2" type="ORF">UVI_02004400</name>
</gene>
<organism evidence="2 5">
    <name type="scientific">Ustilaginoidea virens</name>
    <name type="common">Rice false smut fungus</name>
    <name type="synonym">Villosiclava virens</name>
    <dbReference type="NCBI Taxonomy" id="1159556"/>
    <lineage>
        <taxon>Eukaryota</taxon>
        <taxon>Fungi</taxon>
        <taxon>Dikarya</taxon>
        <taxon>Ascomycota</taxon>
        <taxon>Pezizomycotina</taxon>
        <taxon>Sordariomycetes</taxon>
        <taxon>Hypocreomycetidae</taxon>
        <taxon>Hypocreales</taxon>
        <taxon>Clavicipitaceae</taxon>
        <taxon>Ustilaginoidea</taxon>
    </lineage>
</organism>
<dbReference type="Proteomes" id="UP000027002">
    <property type="component" value="Chromosome 3"/>
</dbReference>
<feature type="compositionally biased region" description="Polar residues" evidence="1">
    <location>
        <begin position="89"/>
        <end position="122"/>
    </location>
</feature>
<dbReference type="RefSeq" id="XP_042997363.1">
    <property type="nucleotide sequence ID" value="XM_043141429.1"/>
</dbReference>
<feature type="region of interest" description="Disordered" evidence="1">
    <location>
        <begin position="447"/>
        <end position="467"/>
    </location>
</feature>
<feature type="compositionally biased region" description="Polar residues" evidence="1">
    <location>
        <begin position="498"/>
        <end position="512"/>
    </location>
</feature>
<feature type="region of interest" description="Disordered" evidence="1">
    <location>
        <begin position="270"/>
        <end position="331"/>
    </location>
</feature>
<feature type="compositionally biased region" description="Polar residues" evidence="1">
    <location>
        <begin position="60"/>
        <end position="75"/>
    </location>
</feature>
<feature type="compositionally biased region" description="Polar residues" evidence="1">
    <location>
        <begin position="1"/>
        <end position="10"/>
    </location>
</feature>
<evidence type="ECO:0000313" key="4">
    <source>
        <dbReference type="Proteomes" id="UP000027002"/>
    </source>
</evidence>
<feature type="region of interest" description="Disordered" evidence="1">
    <location>
        <begin position="481"/>
        <end position="512"/>
    </location>
</feature>
<reference evidence="5" key="2">
    <citation type="journal article" date="2016" name="Genome Announc.">
        <title>Genome sequence of Ustilaginoidea virens IPU010, a rice pathogenic fungus causing false smut.</title>
        <authorList>
            <person name="Kumagai T."/>
            <person name="Ishii T."/>
            <person name="Terai G."/>
            <person name="Umemura M."/>
            <person name="Machida M."/>
            <person name="Asai K."/>
        </authorList>
    </citation>
    <scope>NUCLEOTIDE SEQUENCE [LARGE SCALE GENOMIC DNA]</scope>
    <source>
        <strain evidence="5">IPU010</strain>
    </source>
</reference>
<keyword evidence="4" id="KW-1185">Reference proteome</keyword>
<feature type="region of interest" description="Disordered" evidence="1">
    <location>
        <begin position="1"/>
        <end position="197"/>
    </location>
</feature>
<evidence type="ECO:0000256" key="1">
    <source>
        <dbReference type="SAM" id="MobiDB-lite"/>
    </source>
</evidence>
<evidence type="ECO:0000313" key="3">
    <source>
        <dbReference type="EMBL" id="QUC19690.1"/>
    </source>
</evidence>
<dbReference type="Proteomes" id="UP000054053">
    <property type="component" value="Unassembled WGS sequence"/>
</dbReference>
<evidence type="ECO:0000313" key="2">
    <source>
        <dbReference type="EMBL" id="GAO13840.1"/>
    </source>
</evidence>
<proteinExistence type="predicted"/>
<dbReference type="HOGENOM" id="CLU_015357_0_0_1"/>
<name>A0A063BRV1_USTVR</name>
<dbReference type="AlphaFoldDB" id="A0A063BRV1"/>
<dbReference type="OrthoDB" id="5428925at2759"/>
<sequence>MAWKSASNGNGRRLSKPIRGQISNPILLPNPPDEALSTEEQAVTRANVVDSRGNDKVLGPQTSSGSSLDQTVVNHQTHDAPGSVDSAMVTHTPNVTPSTPVQAPGSPNASTDSSTHSRQSISVADVDAQNDKRASTTKPQLKKSVFRSALSKLFGRKKRGQSRGAARLSDPKTMLPASNNAPKKEHRSDPTYMRPNHVQANPNRSFSMPITDHHLALGSHSIKDEDVLLVQNVRNSLSAEKRLSGKCLPSFSYPTYPACTGWNDGSKLAGLSPRPASSQDRRSRGMTGLNHDSREIGRAISSDCHGLKRRSRSVSEIPKLGPPSSSAEEEVRRHSAEIRFWRESYAAPFASQTSAKTDDELVQLQNSSLDDMASIDAERPVTPEPAVAAAQTSDEGGKFASPSRSAYTLETLGPVALENRVDNLETRMSRLEGIVLQIGNGIQALRLQSNNENRQSGPRPVQGRRDEHAARSVLLQPCDMELEGGPRRSTIRPDTRLSDASNMSLGETNDTTPRATILPLIDVPTQPDGTDEITSDSPAAIPSEQYTSLLGLLETERLARVALEAQVRSLSRQMQFVNKSLAYTNTDHSEAPSLDRSFGEVSTFDHEEEDDSSRRLTATAYHYDTLALDDSGVITDNRSDNEYTESFVTPAETSDNVFSGYEDENDTITVEQARKMSLFTFGHASAIPDKATASCRRTGCIDALGV</sequence>
<dbReference type="KEGG" id="uvi:66064709"/>
<feature type="compositionally biased region" description="Polar residues" evidence="1">
    <location>
        <begin position="447"/>
        <end position="456"/>
    </location>
</feature>
<reference evidence="2" key="1">
    <citation type="journal article" date="2016" name="Genome Announc.">
        <title>Genome Sequence of Ustilaginoidea virens IPU010, a Rice Pathogenic Fungus Causing False Smut.</title>
        <authorList>
            <person name="Kumagai T."/>
            <person name="Ishii T."/>
            <person name="Terai G."/>
            <person name="Umemura M."/>
            <person name="Machida M."/>
            <person name="Asai K."/>
        </authorList>
    </citation>
    <scope>NUCLEOTIDE SEQUENCE [LARGE SCALE GENOMIC DNA]</scope>
    <source>
        <strain evidence="2">IPU010</strain>
    </source>
</reference>
<reference evidence="3" key="3">
    <citation type="submission" date="2020-03" db="EMBL/GenBank/DDBJ databases">
        <title>A mixture of massive structural variations and highly conserved coding sequences in Ustilaginoidea virens genome.</title>
        <authorList>
            <person name="Zhang K."/>
            <person name="Zhao Z."/>
            <person name="Zhang Z."/>
            <person name="Li Y."/>
            <person name="Hsiang T."/>
            <person name="Sun W."/>
        </authorList>
    </citation>
    <scope>NUCLEOTIDE SEQUENCE</scope>
    <source>
        <strain evidence="3">UV-8b</strain>
    </source>
</reference>
<protein>
    <submittedName>
        <fullName evidence="2">Uncharacterized protein</fullName>
    </submittedName>
</protein>
<dbReference type="EMBL" id="CP072755">
    <property type="protein sequence ID" value="QUC19690.1"/>
    <property type="molecule type" value="Genomic_DNA"/>
</dbReference>
<evidence type="ECO:0000313" key="5">
    <source>
        <dbReference type="Proteomes" id="UP000054053"/>
    </source>
</evidence>
<accession>A0A063BRV1</accession>
<dbReference type="EMBL" id="BBTG02000002">
    <property type="protein sequence ID" value="GAO13840.1"/>
    <property type="molecule type" value="Genomic_DNA"/>
</dbReference>
<dbReference type="GeneID" id="66064709"/>